<keyword evidence="3" id="KW-1185">Reference proteome</keyword>
<dbReference type="Proteomes" id="UP000265509">
    <property type="component" value="Unassembled WGS sequence"/>
</dbReference>
<dbReference type="EMBL" id="QRAN01000009">
    <property type="protein sequence ID" value="RLQ21885.1"/>
    <property type="molecule type" value="Genomic_DNA"/>
</dbReference>
<gene>
    <name evidence="2" type="ORF">DWB85_09865</name>
</gene>
<evidence type="ECO:0000313" key="3">
    <source>
        <dbReference type="Proteomes" id="UP000265509"/>
    </source>
</evidence>
<keyword evidence="1" id="KW-0472">Membrane</keyword>
<reference evidence="2 3" key="1">
    <citation type="submission" date="2018-07" db="EMBL/GenBank/DDBJ databases">
        <title>Halioglobus sp. genome submission.</title>
        <authorList>
            <person name="Ye M.-Q."/>
            <person name="Du Z.-J."/>
        </authorList>
    </citation>
    <scope>NUCLEOTIDE SEQUENCE [LARGE SCALE GENOMIC DNA]</scope>
    <source>
        <strain evidence="2 3">U0301</strain>
    </source>
</reference>
<dbReference type="RefSeq" id="WP_117954070.1">
    <property type="nucleotide sequence ID" value="NZ_QRAN01000009.1"/>
</dbReference>
<comment type="caution">
    <text evidence="2">The sequence shown here is derived from an EMBL/GenBank/DDBJ whole genome shotgun (WGS) entry which is preliminary data.</text>
</comment>
<dbReference type="AlphaFoldDB" id="A0A3L7DYZ9"/>
<dbReference type="Gene3D" id="1.20.120.20">
    <property type="entry name" value="Apolipoprotein"/>
    <property type="match status" value="1"/>
</dbReference>
<keyword evidence="1" id="KW-0812">Transmembrane</keyword>
<accession>A0A3L7DYZ9</accession>
<keyword evidence="1" id="KW-1133">Transmembrane helix</keyword>
<dbReference type="OrthoDB" id="6053769at2"/>
<organism evidence="2 3">
    <name type="scientific">Seongchinamella sediminis</name>
    <dbReference type="NCBI Taxonomy" id="2283635"/>
    <lineage>
        <taxon>Bacteria</taxon>
        <taxon>Pseudomonadati</taxon>
        <taxon>Pseudomonadota</taxon>
        <taxon>Gammaproteobacteria</taxon>
        <taxon>Cellvibrionales</taxon>
        <taxon>Halieaceae</taxon>
        <taxon>Seongchinamella</taxon>
    </lineage>
</organism>
<name>A0A3L7DYZ9_9GAMM</name>
<evidence type="ECO:0000313" key="2">
    <source>
        <dbReference type="EMBL" id="RLQ21885.1"/>
    </source>
</evidence>
<dbReference type="SUPFAM" id="SSF58113">
    <property type="entry name" value="Apolipoprotein A-I"/>
    <property type="match status" value="1"/>
</dbReference>
<sequence length="710" mass="75834">MKTKLLFITAALLGALAIVWMGLGFVGGNPLALLVTVIIGFVYALGLVELTGFRRATGELARALGQVRAGDDFDLPPWLGTLPASLRNAVNQRIEGEKTGLPAPVFTPYLVGLLVMLGLLGTFIGMVDTLQGAVSALQGSSELAAIRAGLAAPIEGLSLAFGTSVAGIAASAMLGLNATLSRRERMLVTRELDRHIAGPLRRYSLHYNRQQTYLAMQGQAQALPEVARTLGNMAGELERMGQQLSSQLLDNQQQFHQQTGQQYQQLASSVEQSLQQTLGESGRLAGESIAPAVEGAMAALSAQAGETQQKLLEVTENLLHSRAASEADWLAEQGKRLQAITTALREDMAGLTAALRDELGQLRQEEAEREEKIARRLADIQDGSARQLQSLQDDSREQLGQAQAATAQALARLQDSTAEQLQQLQQATAGQLAGTQTDTAERLAAIHSDTSSKISELHSAASTGLEQLQAAAAQSLQQLKGTVSDGVASLQTRTADSLGALEKTAAEQLAGLGRELQQPMRELIATASETPRAAAEVIGKLREEVSNSMERDNQLLAERQRILEDLGALATDLRQSSAAQQAAIEQLVNSSGELMAGVSSRFQAQLESESDKLAEITANAAGSAADIASLGESFSLAVQLFSESNQQLMENLGRIEESMDKTTERSDEQMGYYVAQAREIIDQSMLSQREIIEELRRLGQTGDLFAAEAG</sequence>
<feature type="transmembrane region" description="Helical" evidence="1">
    <location>
        <begin position="31"/>
        <end position="53"/>
    </location>
</feature>
<evidence type="ECO:0000256" key="1">
    <source>
        <dbReference type="SAM" id="Phobius"/>
    </source>
</evidence>
<protein>
    <submittedName>
        <fullName evidence="2">DUF802 domain-containing protein</fullName>
    </submittedName>
</protein>
<proteinExistence type="predicted"/>
<feature type="transmembrane region" description="Helical" evidence="1">
    <location>
        <begin position="106"/>
        <end position="127"/>
    </location>
</feature>